<protein>
    <submittedName>
        <fullName evidence="1">Uncharacterized protein</fullName>
    </submittedName>
</protein>
<keyword evidence="2" id="KW-1185">Reference proteome</keyword>
<proteinExistence type="predicted"/>
<name>A0AAD8AN72_DIPPU</name>
<accession>A0AAD8AN72</accession>
<evidence type="ECO:0000313" key="2">
    <source>
        <dbReference type="Proteomes" id="UP001233999"/>
    </source>
</evidence>
<organism evidence="1 2">
    <name type="scientific">Diploptera punctata</name>
    <name type="common">Pacific beetle cockroach</name>
    <dbReference type="NCBI Taxonomy" id="6984"/>
    <lineage>
        <taxon>Eukaryota</taxon>
        <taxon>Metazoa</taxon>
        <taxon>Ecdysozoa</taxon>
        <taxon>Arthropoda</taxon>
        <taxon>Hexapoda</taxon>
        <taxon>Insecta</taxon>
        <taxon>Pterygota</taxon>
        <taxon>Neoptera</taxon>
        <taxon>Polyneoptera</taxon>
        <taxon>Dictyoptera</taxon>
        <taxon>Blattodea</taxon>
        <taxon>Blaberoidea</taxon>
        <taxon>Blaberidae</taxon>
        <taxon>Diplopterinae</taxon>
        <taxon>Diploptera</taxon>
    </lineage>
</organism>
<dbReference type="EMBL" id="JASPKZ010000048">
    <property type="protein sequence ID" value="KAJ9600758.1"/>
    <property type="molecule type" value="Genomic_DNA"/>
</dbReference>
<comment type="caution">
    <text evidence="1">The sequence shown here is derived from an EMBL/GenBank/DDBJ whole genome shotgun (WGS) entry which is preliminary data.</text>
</comment>
<dbReference type="AlphaFoldDB" id="A0AAD8AN72"/>
<reference evidence="1" key="2">
    <citation type="submission" date="2023-05" db="EMBL/GenBank/DDBJ databases">
        <authorList>
            <person name="Fouks B."/>
        </authorList>
    </citation>
    <scope>NUCLEOTIDE SEQUENCE</scope>
    <source>
        <strain evidence="1">Stay&amp;Tobe</strain>
        <tissue evidence="1">Testes</tissue>
    </source>
</reference>
<sequence>MSDSEDESWSGDSPVTSEWLEAILASYHQQELHHCSSEDDGEELSVNIGEFSVGPGCDAGECVLSDILAVRVQYRIAPGTPDPRTLNLIVKLLLKILSAGISSPKPSSISVRSSSILR</sequence>
<dbReference type="Proteomes" id="UP001233999">
    <property type="component" value="Unassembled WGS sequence"/>
</dbReference>
<evidence type="ECO:0000313" key="1">
    <source>
        <dbReference type="EMBL" id="KAJ9600758.1"/>
    </source>
</evidence>
<reference evidence="1" key="1">
    <citation type="journal article" date="2023" name="IScience">
        <title>Live-bearing cockroach genome reveals convergent evolutionary mechanisms linked to viviparity in insects and beyond.</title>
        <authorList>
            <person name="Fouks B."/>
            <person name="Harrison M.C."/>
            <person name="Mikhailova A.A."/>
            <person name="Marchal E."/>
            <person name="English S."/>
            <person name="Carruthers M."/>
            <person name="Jennings E.C."/>
            <person name="Chiamaka E.L."/>
            <person name="Frigard R.A."/>
            <person name="Pippel M."/>
            <person name="Attardo G.M."/>
            <person name="Benoit J.B."/>
            <person name="Bornberg-Bauer E."/>
            <person name="Tobe S.S."/>
        </authorList>
    </citation>
    <scope>NUCLEOTIDE SEQUENCE</scope>
    <source>
        <strain evidence="1">Stay&amp;Tobe</strain>
    </source>
</reference>
<gene>
    <name evidence="1" type="ORF">L9F63_001088</name>
</gene>